<dbReference type="RefSeq" id="WP_133815082.1">
    <property type="nucleotide sequence ID" value="NZ_CAWPIF010000002.1"/>
</dbReference>
<keyword evidence="2" id="KW-1185">Reference proteome</keyword>
<evidence type="ECO:0008006" key="3">
    <source>
        <dbReference type="Google" id="ProtNLM"/>
    </source>
</evidence>
<dbReference type="EMBL" id="PUJU01000002">
    <property type="protein sequence ID" value="NHB86384.1"/>
    <property type="molecule type" value="Genomic_DNA"/>
</dbReference>
<reference evidence="1 2" key="1">
    <citation type="submission" date="2018-02" db="EMBL/GenBank/DDBJ databases">
        <authorList>
            <person name="Machado R.A."/>
        </authorList>
    </citation>
    <scope>NUCLEOTIDE SEQUENCE [LARGE SCALE GENOMIC DNA]</scope>
    <source>
        <strain evidence="1 2">T327</strain>
    </source>
</reference>
<evidence type="ECO:0000313" key="1">
    <source>
        <dbReference type="EMBL" id="NHB86384.1"/>
    </source>
</evidence>
<sequence length="68" mass="8201">MSFTHVNKVVLFFWRMLISIAKNVIDDIESTVAENRKNSDKPYYRNENIHFISPQVKNYHPLFWCKQV</sequence>
<comment type="caution">
    <text evidence="1">The sequence shown here is derived from an EMBL/GenBank/DDBJ whole genome shotgun (WGS) entry which is preliminary data.</text>
</comment>
<evidence type="ECO:0000313" key="2">
    <source>
        <dbReference type="Proteomes" id="UP000697802"/>
    </source>
</evidence>
<proteinExistence type="predicted"/>
<name>A0ABX0GCC6_9GAMM</name>
<protein>
    <recommendedName>
        <fullName evidence="3">Transposase</fullName>
    </recommendedName>
</protein>
<dbReference type="Proteomes" id="UP000697802">
    <property type="component" value="Unassembled WGS sequence"/>
</dbReference>
<organism evidence="1 2">
    <name type="scientific">Photorhabdus tasmaniensis</name>
    <dbReference type="NCBI Taxonomy" id="1004159"/>
    <lineage>
        <taxon>Bacteria</taxon>
        <taxon>Pseudomonadati</taxon>
        <taxon>Pseudomonadota</taxon>
        <taxon>Gammaproteobacteria</taxon>
        <taxon>Enterobacterales</taxon>
        <taxon>Morganellaceae</taxon>
        <taxon>Photorhabdus</taxon>
    </lineage>
</organism>
<accession>A0ABX0GCC6</accession>
<gene>
    <name evidence="1" type="ORF">C5471_01115</name>
</gene>